<keyword evidence="4" id="KW-1185">Reference proteome</keyword>
<dbReference type="InterPro" id="IPR013378">
    <property type="entry name" value="InlB-like_B-rpt"/>
</dbReference>
<gene>
    <name evidence="3" type="ORF">H8S17_05200</name>
</gene>
<feature type="region of interest" description="Disordered" evidence="2">
    <location>
        <begin position="125"/>
        <end position="186"/>
    </location>
</feature>
<dbReference type="InterPro" id="IPR013783">
    <property type="entry name" value="Ig-like_fold"/>
</dbReference>
<evidence type="ECO:0000256" key="2">
    <source>
        <dbReference type="SAM" id="MobiDB-lite"/>
    </source>
</evidence>
<accession>A0A923LMN2</accession>
<organism evidence="3 4">
    <name type="scientific">Roseburia zhanii</name>
    <dbReference type="NCBI Taxonomy" id="2763064"/>
    <lineage>
        <taxon>Bacteria</taxon>
        <taxon>Bacillati</taxon>
        <taxon>Bacillota</taxon>
        <taxon>Clostridia</taxon>
        <taxon>Lachnospirales</taxon>
        <taxon>Lachnospiraceae</taxon>
        <taxon>Roseburia</taxon>
    </lineage>
</organism>
<dbReference type="Proteomes" id="UP000606720">
    <property type="component" value="Unassembled WGS sequence"/>
</dbReference>
<proteinExistence type="predicted"/>
<dbReference type="AlphaFoldDB" id="A0A923LMN2"/>
<comment type="subcellular location">
    <subcellularLocation>
        <location evidence="1">Cell envelope</location>
    </subcellularLocation>
</comment>
<evidence type="ECO:0000313" key="4">
    <source>
        <dbReference type="Proteomes" id="UP000606720"/>
    </source>
</evidence>
<name>A0A923LMN2_9FIRM</name>
<dbReference type="InterPro" id="IPR042229">
    <property type="entry name" value="Listeria/Bacterioides_rpt_sf"/>
</dbReference>
<evidence type="ECO:0000256" key="1">
    <source>
        <dbReference type="ARBA" id="ARBA00004196"/>
    </source>
</evidence>
<reference evidence="3" key="1">
    <citation type="submission" date="2020-08" db="EMBL/GenBank/DDBJ databases">
        <title>Genome public.</title>
        <authorList>
            <person name="Liu C."/>
            <person name="Sun Q."/>
        </authorList>
    </citation>
    <scope>NUCLEOTIDE SEQUENCE</scope>
    <source>
        <strain evidence="3">BX1005</strain>
    </source>
</reference>
<comment type="caution">
    <text evidence="3">The sequence shown here is derived from an EMBL/GenBank/DDBJ whole genome shotgun (WGS) entry which is preliminary data.</text>
</comment>
<dbReference type="EMBL" id="JACOPH010000003">
    <property type="protein sequence ID" value="MBC5713612.1"/>
    <property type="molecule type" value="Genomic_DNA"/>
</dbReference>
<dbReference type="GO" id="GO:0030313">
    <property type="term" value="C:cell envelope"/>
    <property type="evidence" value="ECO:0007669"/>
    <property type="project" value="UniProtKB-SubCell"/>
</dbReference>
<feature type="compositionally biased region" description="Pro residues" evidence="2">
    <location>
        <begin position="133"/>
        <end position="161"/>
    </location>
</feature>
<protein>
    <submittedName>
        <fullName evidence="3">InlB B-repeat-containing protein</fullName>
    </submittedName>
</protein>
<dbReference type="NCBIfam" id="TIGR02543">
    <property type="entry name" value="List_Bact_rpt"/>
    <property type="match status" value="1"/>
</dbReference>
<dbReference type="Gene3D" id="2.60.40.4270">
    <property type="entry name" value="Listeria-Bacteroides repeat domain"/>
    <property type="match status" value="1"/>
</dbReference>
<sequence length="280" mass="30678">MDDTWDGNWDGIRGPINTRKELKAYDRAAYDFLSDIYVSDQYLPEPWNNGTVPDNNTYVAFDANGGTDVDKTCIIADGKTIGTLPAAAREGYVFDGWYTEGGEKVTADTKAAGLDSCTLYAHWTKEGDHTPVDPKPTPTPVQPTPTPTPTPIPVQPTPTPVQQPDQTPAADQSAQPSGTDTTEKVSVKKAKITSAKAQKGKKITLKLKKAGDADGYKILYSRNAKFKKQVKTKYIKTTKVTLKKLKKGTWYIKVQAYKTNTDGVKVYGKASAVKKVKVKR</sequence>
<evidence type="ECO:0000313" key="3">
    <source>
        <dbReference type="EMBL" id="MBC5713612.1"/>
    </source>
</evidence>
<dbReference type="Gene3D" id="2.60.40.10">
    <property type="entry name" value="Immunoglobulins"/>
    <property type="match status" value="1"/>
</dbReference>
<dbReference type="Pfam" id="PF09479">
    <property type="entry name" value="Flg_new"/>
    <property type="match status" value="1"/>
</dbReference>
<feature type="compositionally biased region" description="Polar residues" evidence="2">
    <location>
        <begin position="169"/>
        <end position="180"/>
    </location>
</feature>